<evidence type="ECO:0000313" key="2">
    <source>
        <dbReference type="EMBL" id="SUD62294.1"/>
    </source>
</evidence>
<dbReference type="AlphaFoldDB" id="A0A061D6Z4"/>
<evidence type="ECO:0000256" key="1">
    <source>
        <dbReference type="SAM" id="MobiDB-lite"/>
    </source>
</evidence>
<feature type="compositionally biased region" description="Basic residues" evidence="1">
    <location>
        <begin position="21"/>
        <end position="33"/>
    </location>
</feature>
<sequence>MPRHKAVLIALFCLATKAKRRGMTGKLSRHARLGPRAGESQRRR</sequence>
<evidence type="ECO:0000313" key="3">
    <source>
        <dbReference type="Proteomes" id="UP000254084"/>
    </source>
</evidence>
<feature type="region of interest" description="Disordered" evidence="1">
    <location>
        <begin position="21"/>
        <end position="44"/>
    </location>
</feature>
<proteinExistence type="predicted"/>
<organism evidence="2 3">
    <name type="scientific">Ectopseudomonas oleovorans</name>
    <name type="common">Pseudomonas oleovorans</name>
    <dbReference type="NCBI Taxonomy" id="301"/>
    <lineage>
        <taxon>Bacteria</taxon>
        <taxon>Pseudomonadati</taxon>
        <taxon>Pseudomonadota</taxon>
        <taxon>Gammaproteobacteria</taxon>
        <taxon>Pseudomonadales</taxon>
        <taxon>Pseudomonadaceae</taxon>
        <taxon>Ectopseudomonas</taxon>
    </lineage>
</organism>
<reference evidence="2 3" key="1">
    <citation type="submission" date="2018-06" db="EMBL/GenBank/DDBJ databases">
        <authorList>
            <consortium name="Pathogen Informatics"/>
            <person name="Doyle S."/>
        </authorList>
    </citation>
    <scope>NUCLEOTIDE SEQUENCE [LARGE SCALE GENOMIC DNA]</scope>
    <source>
        <strain evidence="2 3">NCTC10860</strain>
    </source>
</reference>
<name>A0A061D6Z4_ECTOL</name>
<gene>
    <name evidence="2" type="ORF">NCTC10860_04728</name>
</gene>
<dbReference type="EMBL" id="UGUW01000004">
    <property type="protein sequence ID" value="SUD62294.1"/>
    <property type="molecule type" value="Genomic_DNA"/>
</dbReference>
<accession>A0A061D6Z4</accession>
<dbReference type="Proteomes" id="UP000254084">
    <property type="component" value="Unassembled WGS sequence"/>
</dbReference>
<protein>
    <submittedName>
        <fullName evidence="2">Uncharacterized protein</fullName>
    </submittedName>
</protein>